<keyword evidence="1" id="KW-0732">Signal</keyword>
<sequence>MTQIRPYAGVLSAAAALVVLAGCSGPGDAATDDLSADEAGYRAAVRLFTTALSERDADTICGFYNAEDQASLVRDLGTEDCASGVESALGGASEDVRASWASMDVSEVPLDVADDGEYCLDDDAQIPVEEGAWAGGVRASKVPCMIHTGEKWVLDHDTWFLDFKKQAT</sequence>
<evidence type="ECO:0000313" key="2">
    <source>
        <dbReference type="EMBL" id="USQ80111.1"/>
    </source>
</evidence>
<dbReference type="Proteomes" id="UP001056455">
    <property type="component" value="Chromosome"/>
</dbReference>
<keyword evidence="3" id="KW-1185">Reference proteome</keyword>
<evidence type="ECO:0000256" key="1">
    <source>
        <dbReference type="SAM" id="SignalP"/>
    </source>
</evidence>
<reference evidence="2" key="1">
    <citation type="submission" date="2022-06" db="EMBL/GenBank/DDBJ databases">
        <title>Ornithinimicrobium HY1793.</title>
        <authorList>
            <person name="Huang Y."/>
        </authorList>
    </citation>
    <scope>NUCLEOTIDE SEQUENCE</scope>
    <source>
        <strain evidence="2">HY1793</strain>
    </source>
</reference>
<feature type="signal peptide" evidence="1">
    <location>
        <begin position="1"/>
        <end position="29"/>
    </location>
</feature>
<accession>A0ABY4YTK5</accession>
<evidence type="ECO:0000313" key="3">
    <source>
        <dbReference type="Proteomes" id="UP001056455"/>
    </source>
</evidence>
<feature type="chain" id="PRO_5045071241" description="Nuclear transport factor 2 family protein" evidence="1">
    <location>
        <begin position="30"/>
        <end position="168"/>
    </location>
</feature>
<dbReference type="RefSeq" id="WP_252593473.1">
    <property type="nucleotide sequence ID" value="NZ_CP099489.1"/>
</dbReference>
<name>A0ABY4YTK5_9MICO</name>
<proteinExistence type="predicted"/>
<organism evidence="2 3">
    <name type="scientific">Ornithinimicrobium faecis</name>
    <dbReference type="NCBI Taxonomy" id="2934158"/>
    <lineage>
        <taxon>Bacteria</taxon>
        <taxon>Bacillati</taxon>
        <taxon>Actinomycetota</taxon>
        <taxon>Actinomycetes</taxon>
        <taxon>Micrococcales</taxon>
        <taxon>Ornithinimicrobiaceae</taxon>
        <taxon>Ornithinimicrobium</taxon>
    </lineage>
</organism>
<evidence type="ECO:0008006" key="4">
    <source>
        <dbReference type="Google" id="ProtNLM"/>
    </source>
</evidence>
<protein>
    <recommendedName>
        <fullName evidence="4">Nuclear transport factor 2 family protein</fullName>
    </recommendedName>
</protein>
<gene>
    <name evidence="2" type="ORF">NF556_00140</name>
</gene>
<dbReference type="EMBL" id="CP099489">
    <property type="protein sequence ID" value="USQ80111.1"/>
    <property type="molecule type" value="Genomic_DNA"/>
</dbReference>
<dbReference type="PROSITE" id="PS51257">
    <property type="entry name" value="PROKAR_LIPOPROTEIN"/>
    <property type="match status" value="1"/>
</dbReference>